<dbReference type="OrthoDB" id="396512at2"/>
<dbReference type="RefSeq" id="WP_058265413.1">
    <property type="nucleotide sequence ID" value="NZ_FMYN01000003.1"/>
</dbReference>
<keyword evidence="2" id="KW-0328">Glycosyltransferase</keyword>
<feature type="domain" description="Glycosyltransferase 2-like" evidence="5">
    <location>
        <begin position="4"/>
        <end position="140"/>
    </location>
</feature>
<accession>A0A0V8GEP0</accession>
<evidence type="ECO:0000259" key="5">
    <source>
        <dbReference type="Pfam" id="PF00535"/>
    </source>
</evidence>
<reference evidence="6 7" key="1">
    <citation type="journal article" date="2015" name="Int. J. Syst. Evol. Microbiol.">
        <title>Exiguobacterium enclense sp. nov., isolated from sediment.</title>
        <authorList>
            <person name="Dastager S.G."/>
            <person name="Mawlankar R."/>
            <person name="Sonalkar V.V."/>
            <person name="Thorat M.N."/>
            <person name="Mual P."/>
            <person name="Verma A."/>
            <person name="Krishnamurthi S."/>
            <person name="Tang S.K."/>
            <person name="Li W.J."/>
        </authorList>
    </citation>
    <scope>NUCLEOTIDE SEQUENCE [LARGE SCALE GENOMIC DNA]</scope>
    <source>
        <strain evidence="6 7">NIO-1109</strain>
    </source>
</reference>
<protein>
    <submittedName>
        <fullName evidence="6">Glycosyl transferase</fullName>
    </submittedName>
</protein>
<dbReference type="InterPro" id="IPR001173">
    <property type="entry name" value="Glyco_trans_2-like"/>
</dbReference>
<dbReference type="SUPFAM" id="SSF53448">
    <property type="entry name" value="Nucleotide-diphospho-sugar transferases"/>
    <property type="match status" value="1"/>
</dbReference>
<evidence type="ECO:0000256" key="2">
    <source>
        <dbReference type="ARBA" id="ARBA00022676"/>
    </source>
</evidence>
<dbReference type="PANTHER" id="PTHR43630:SF1">
    <property type="entry name" value="POLY-BETA-1,6-N-ACETYL-D-GLUCOSAMINE SYNTHASE"/>
    <property type="match status" value="1"/>
</dbReference>
<organism evidence="6 7">
    <name type="scientific">Exiguobacterium indicum</name>
    <dbReference type="NCBI Taxonomy" id="296995"/>
    <lineage>
        <taxon>Bacteria</taxon>
        <taxon>Bacillati</taxon>
        <taxon>Bacillota</taxon>
        <taxon>Bacilli</taxon>
        <taxon>Bacillales</taxon>
        <taxon>Bacillales Family XII. Incertae Sedis</taxon>
        <taxon>Exiguobacterium</taxon>
    </lineage>
</organism>
<gene>
    <name evidence="6" type="ORF">AS033_10100</name>
</gene>
<keyword evidence="4" id="KW-0812">Transmembrane</keyword>
<comment type="caution">
    <text evidence="6">The sequence shown here is derived from an EMBL/GenBank/DDBJ whole genome shotgun (WGS) entry which is preliminary data.</text>
</comment>
<evidence type="ECO:0000313" key="7">
    <source>
        <dbReference type="Proteomes" id="UP000053797"/>
    </source>
</evidence>
<dbReference type="Proteomes" id="UP000053797">
    <property type="component" value="Unassembled WGS sequence"/>
</dbReference>
<keyword evidence="3 6" id="KW-0808">Transferase</keyword>
<dbReference type="InterPro" id="IPR029044">
    <property type="entry name" value="Nucleotide-diphossugar_trans"/>
</dbReference>
<keyword evidence="4" id="KW-0472">Membrane</keyword>
<evidence type="ECO:0000313" key="6">
    <source>
        <dbReference type="EMBL" id="KSU48674.1"/>
    </source>
</evidence>
<evidence type="ECO:0000256" key="1">
    <source>
        <dbReference type="ARBA" id="ARBA00006739"/>
    </source>
</evidence>
<dbReference type="PANTHER" id="PTHR43630">
    <property type="entry name" value="POLY-BETA-1,6-N-ACETYL-D-GLUCOSAMINE SYNTHASE"/>
    <property type="match status" value="1"/>
</dbReference>
<dbReference type="AlphaFoldDB" id="A0A0V8GEP0"/>
<proteinExistence type="inferred from homology"/>
<keyword evidence="4" id="KW-1133">Transmembrane helix</keyword>
<dbReference type="GO" id="GO:0016757">
    <property type="term" value="F:glycosyltransferase activity"/>
    <property type="evidence" value="ECO:0007669"/>
    <property type="project" value="UniProtKB-KW"/>
</dbReference>
<dbReference type="EMBL" id="LNQL01000003">
    <property type="protein sequence ID" value="KSU48674.1"/>
    <property type="molecule type" value="Genomic_DNA"/>
</dbReference>
<sequence>MIGIAMSTYENEAIIMETIRSLQAQQASFLCVIADDGSTDSTVATMRQLTANDTRFEVLALPHGERGIARKTAIDRLKQHDVEFLYIIDSDMVLEEQLLKSCLLYLEAHVEVGALVIPERAYSDYDNYFSQVKVFERNLFNIPTDQLDTHTMEAARFWRLEAYVASGEIDPTQISFEETQPTIRYLEQGGIIRRATFTYVHHNEKQVELNDLLRKKRYYFDVMPATLDAEQGGFMKALRRWYFFRPVLYHQANLRKYSRHPLLTAGVIYMYLRLSFIGVESLFFKRVS</sequence>
<evidence type="ECO:0000256" key="3">
    <source>
        <dbReference type="ARBA" id="ARBA00022679"/>
    </source>
</evidence>
<dbReference type="Gene3D" id="3.90.550.10">
    <property type="entry name" value="Spore Coat Polysaccharide Biosynthesis Protein SpsA, Chain A"/>
    <property type="match status" value="1"/>
</dbReference>
<feature type="transmembrane region" description="Helical" evidence="4">
    <location>
        <begin position="262"/>
        <end position="284"/>
    </location>
</feature>
<name>A0A0V8GEP0_9BACL</name>
<dbReference type="Pfam" id="PF00535">
    <property type="entry name" value="Glycos_transf_2"/>
    <property type="match status" value="1"/>
</dbReference>
<evidence type="ECO:0000256" key="4">
    <source>
        <dbReference type="SAM" id="Phobius"/>
    </source>
</evidence>
<comment type="similarity">
    <text evidence="1">Belongs to the glycosyltransferase 2 family.</text>
</comment>